<keyword evidence="1" id="KW-0175">Coiled coil</keyword>
<dbReference type="AlphaFoldDB" id="A0A2G4SF62"/>
<dbReference type="EMBL" id="KZ303876">
    <property type="protein sequence ID" value="PHZ07421.1"/>
    <property type="molecule type" value="Genomic_DNA"/>
</dbReference>
<feature type="coiled-coil region" evidence="1">
    <location>
        <begin position="242"/>
        <end position="269"/>
    </location>
</feature>
<dbReference type="GeneID" id="35446958"/>
<accession>A0A2G4SF62</accession>
<evidence type="ECO:0000256" key="1">
    <source>
        <dbReference type="SAM" id="Coils"/>
    </source>
</evidence>
<protein>
    <submittedName>
        <fullName evidence="2">Uncharacterized protein</fullName>
    </submittedName>
</protein>
<proteinExistence type="predicted"/>
<name>A0A2G4SF62_RHIZD</name>
<dbReference type="Proteomes" id="UP000242254">
    <property type="component" value="Unassembled WGS sequence"/>
</dbReference>
<keyword evidence="3" id="KW-1185">Reference proteome</keyword>
<sequence>MDIAADTNPAAAQIVLTLDDDDVQESTDITRRRMNKLRTITRQIIFKQFGHIITERHLKNVLPDIQPNELQACVMIANFLMPYLPTATDSHSVAQQLPFFLMANDLFQCTGYTKFIEKLVPMTSPTRLLALQINAPQIYSLFSSSMDIHDFNGDVITSRQIATESKDAVFSSFFDIDKINSLCASYGLKFAHNIHALPGLKTVRINGYLRNQTPSRLATPLSDTRSIKRNYEAFERKMPDRRMIQQAEVDALQRQLKKINSERREFMLRNNIRDLKKQWIRSTDRRLIAADIEQNNRLYQKIQQTKASRDAINERLIDTKQQLSDARRKIYNSINQTTSYGSNNNQLPRVENFKLDDTQSDLTNFAFSGTDNGIVTMTETAKLSLDQFKFHLKLYNRYSALTEDTTRFQASAEEATFFRFAKPFKVHASDIAYGSGAIKLRAKLQGAKKTKAKVISEIEAKLSECSFQEIHNIEELNNWYNGRITHQDVLRDFYYSRQRVRQLRTYELQKRKYIDRLCSQERSYVASSSKKPSVMFIGDSELCFGSSIKGYQRYGGHWKPIKHSFYTSVCIISEYNTSQTCIFCFKKLLHPKRSTADKNGRINLKNVNGAFICVNPSCPSVKAGQNTHARDALSAVAIGLSGMATLLLGRTFPQFNRNISPSQTDQFNQLAAAFCTGNAVKPITAGNNT</sequence>
<evidence type="ECO:0000313" key="2">
    <source>
        <dbReference type="EMBL" id="PHZ07421.1"/>
    </source>
</evidence>
<dbReference type="RefSeq" id="XP_023461129.1">
    <property type="nucleotide sequence ID" value="XM_023615970.1"/>
</dbReference>
<gene>
    <name evidence="2" type="ORF">RHIMIDRAFT_98935</name>
</gene>
<organism evidence="2 3">
    <name type="scientific">Rhizopus microsporus ATCC 52813</name>
    <dbReference type="NCBI Taxonomy" id="1340429"/>
    <lineage>
        <taxon>Eukaryota</taxon>
        <taxon>Fungi</taxon>
        <taxon>Fungi incertae sedis</taxon>
        <taxon>Mucoromycota</taxon>
        <taxon>Mucoromycotina</taxon>
        <taxon>Mucoromycetes</taxon>
        <taxon>Mucorales</taxon>
        <taxon>Mucorineae</taxon>
        <taxon>Rhizopodaceae</taxon>
        <taxon>Rhizopus</taxon>
    </lineage>
</organism>
<dbReference type="STRING" id="1340429.A0A2G4SF62"/>
<reference evidence="2 3" key="1">
    <citation type="journal article" date="2016" name="Proc. Natl. Acad. Sci. U.S.A.">
        <title>Lipid metabolic changes in an early divergent fungus govern the establishment of a mutualistic symbiosis with endobacteria.</title>
        <authorList>
            <person name="Lastovetsky O.A."/>
            <person name="Gaspar M.L."/>
            <person name="Mondo S.J."/>
            <person name="LaButti K.M."/>
            <person name="Sandor L."/>
            <person name="Grigoriev I.V."/>
            <person name="Henry S.A."/>
            <person name="Pawlowska T.E."/>
        </authorList>
    </citation>
    <scope>NUCLEOTIDE SEQUENCE [LARGE SCALE GENOMIC DNA]</scope>
    <source>
        <strain evidence="2 3">ATCC 52813</strain>
    </source>
</reference>
<evidence type="ECO:0000313" key="3">
    <source>
        <dbReference type="Proteomes" id="UP000242254"/>
    </source>
</evidence>